<dbReference type="EMBL" id="MDYQ01000221">
    <property type="protein sequence ID" value="PRP78480.1"/>
    <property type="molecule type" value="Genomic_DNA"/>
</dbReference>
<comment type="similarity">
    <text evidence="1">Belongs to the CAF1 family.</text>
</comment>
<organism evidence="2 3">
    <name type="scientific">Planoprotostelium fungivorum</name>
    <dbReference type="NCBI Taxonomy" id="1890364"/>
    <lineage>
        <taxon>Eukaryota</taxon>
        <taxon>Amoebozoa</taxon>
        <taxon>Evosea</taxon>
        <taxon>Variosea</taxon>
        <taxon>Cavosteliida</taxon>
        <taxon>Cavosteliaceae</taxon>
        <taxon>Planoprotostelium</taxon>
    </lineage>
</organism>
<dbReference type="Pfam" id="PF04857">
    <property type="entry name" value="CAF1"/>
    <property type="match status" value="1"/>
</dbReference>
<dbReference type="InterPro" id="IPR051181">
    <property type="entry name" value="CAF1_poly(A)_ribonucleases"/>
</dbReference>
<reference evidence="2 3" key="1">
    <citation type="journal article" date="2018" name="Genome Biol. Evol.">
        <title>Multiple Roots of Fruiting Body Formation in Amoebozoa.</title>
        <authorList>
            <person name="Hillmann F."/>
            <person name="Forbes G."/>
            <person name="Novohradska S."/>
            <person name="Ferling I."/>
            <person name="Riege K."/>
            <person name="Groth M."/>
            <person name="Westermann M."/>
            <person name="Marz M."/>
            <person name="Spaller T."/>
            <person name="Winckler T."/>
            <person name="Schaap P."/>
            <person name="Glockner G."/>
        </authorList>
    </citation>
    <scope>NUCLEOTIDE SEQUENCE [LARGE SCALE GENOMIC DNA]</scope>
    <source>
        <strain evidence="2 3">Jena</strain>
    </source>
</reference>
<dbReference type="PANTHER" id="PTHR15092">
    <property type="entry name" value="POLY A -SPECIFIC RIBONUCLEASE/TARGET OF EGR1, MEMBER 1"/>
    <property type="match status" value="1"/>
</dbReference>
<dbReference type="GO" id="GO:0003723">
    <property type="term" value="F:RNA binding"/>
    <property type="evidence" value="ECO:0007669"/>
    <property type="project" value="TreeGrafter"/>
</dbReference>
<protein>
    <submittedName>
        <fullName evidence="2">Poly(A)-specific ribonuclease PARN</fullName>
    </submittedName>
</protein>
<evidence type="ECO:0000313" key="3">
    <source>
        <dbReference type="Proteomes" id="UP000241769"/>
    </source>
</evidence>
<dbReference type="Gene3D" id="3.30.70.330">
    <property type="match status" value="1"/>
</dbReference>
<proteinExistence type="inferred from homology"/>
<gene>
    <name evidence="2" type="ORF">PROFUN_13657</name>
</gene>
<dbReference type="SUPFAM" id="SSF53098">
    <property type="entry name" value="Ribonuclease H-like"/>
    <property type="match status" value="1"/>
</dbReference>
<accession>A0A2P6N3E6</accession>
<dbReference type="InParanoid" id="A0A2P6N3E6"/>
<dbReference type="InterPro" id="IPR036397">
    <property type="entry name" value="RNaseH_sf"/>
</dbReference>
<dbReference type="PANTHER" id="PTHR15092:SF22">
    <property type="entry name" value="POLY(A)-SPECIFIC RIBONUCLEASE PNLDC1"/>
    <property type="match status" value="1"/>
</dbReference>
<sequence length="542" mass="62049">MNVSRANFKAALERFNGIIPNCKLVSFDLEMSGLTSHPTKRTLWIDNPQDYYSKIRDSAQSFAITQFGVCLWSLNKRSGLWTSHPFNFEITTHQPLVGERVFLSQASSLKFLSQNSFDFNRWIYEGVEYMSKEEEEKAGKSPHSPGRVFVLAPTQSANPIVLTKPDDIAYVDSLKEKIKTWMDGGREEKLGLPTNNSFQRRLVYELLPTYPGLIVDRQPGPPGQFIYVVSMTEEQRQAEESKLRQKAEEDFFYSVGLRHVFDRIAQSKLTIVGHNCFLDFAHILQKFERNLPEDVRDYKILLNGLFPRLMDTKYLCKTPELSPSIPDTQTSLSNLYNYVKQPSSGFSMPSIDFAEDFDKYSDDQQKIFHEAGYDAYVTGCCFLALSSKFSDLQFPERVRNPVLQFVQSPLFFPHFGKMNLVGSDIVFNAVGEDKVPNRENMFLVSDLTPDVKTNHLTDHFKVFGNLRIRWVDEKSAVLVFDHIPKTIVTSNTFQVRSISKIVEREDRMVTRGEGAIVKKRKLEDSRGVPAGSSDFPEKCHIL</sequence>
<evidence type="ECO:0000256" key="1">
    <source>
        <dbReference type="ARBA" id="ARBA00008372"/>
    </source>
</evidence>
<dbReference type="Proteomes" id="UP000241769">
    <property type="component" value="Unassembled WGS sequence"/>
</dbReference>
<dbReference type="Gene3D" id="3.30.420.10">
    <property type="entry name" value="Ribonuclease H-like superfamily/Ribonuclease H"/>
    <property type="match status" value="2"/>
</dbReference>
<dbReference type="InterPro" id="IPR036867">
    <property type="entry name" value="R3H_dom_sf"/>
</dbReference>
<dbReference type="InterPro" id="IPR006941">
    <property type="entry name" value="RNase_CAF1"/>
</dbReference>
<dbReference type="InterPro" id="IPR012677">
    <property type="entry name" value="Nucleotide-bd_a/b_plait_sf"/>
</dbReference>
<dbReference type="OrthoDB" id="1432093at2759"/>
<keyword evidence="3" id="KW-1185">Reference proteome</keyword>
<comment type="caution">
    <text evidence="2">The sequence shown here is derived from an EMBL/GenBank/DDBJ whole genome shotgun (WGS) entry which is preliminary data.</text>
</comment>
<dbReference type="STRING" id="1890364.A0A2P6N3E6"/>
<dbReference type="GO" id="GO:0000175">
    <property type="term" value="F:3'-5'-RNA exonuclease activity"/>
    <property type="evidence" value="ECO:0007669"/>
    <property type="project" value="TreeGrafter"/>
</dbReference>
<dbReference type="SUPFAM" id="SSF82708">
    <property type="entry name" value="R3H domain"/>
    <property type="match status" value="1"/>
</dbReference>
<evidence type="ECO:0000313" key="2">
    <source>
        <dbReference type="EMBL" id="PRP78480.1"/>
    </source>
</evidence>
<name>A0A2P6N3E6_9EUKA</name>
<dbReference type="AlphaFoldDB" id="A0A2P6N3E6"/>
<dbReference type="InterPro" id="IPR012337">
    <property type="entry name" value="RNaseH-like_sf"/>
</dbReference>